<dbReference type="EMBL" id="BAABME010001827">
    <property type="protein sequence ID" value="GAA0151647.1"/>
    <property type="molecule type" value="Genomic_DNA"/>
</dbReference>
<name>A0AAV3PNU4_LITER</name>
<keyword evidence="2" id="KW-0217">Developmental protein</keyword>
<dbReference type="Proteomes" id="UP001454036">
    <property type="component" value="Unassembled WGS sequence"/>
</dbReference>
<protein>
    <recommendedName>
        <fullName evidence="9">SOSEKI DIX-like domain-containing protein</fullName>
    </recommendedName>
</protein>
<evidence type="ECO:0000256" key="8">
    <source>
        <dbReference type="SAM" id="MobiDB-lite"/>
    </source>
</evidence>
<feature type="compositionally biased region" description="Basic residues" evidence="8">
    <location>
        <begin position="204"/>
        <end position="221"/>
    </location>
</feature>
<reference evidence="10 11" key="1">
    <citation type="submission" date="2024-01" db="EMBL/GenBank/DDBJ databases">
        <title>The complete chloroplast genome sequence of Lithospermum erythrorhizon: insights into the phylogenetic relationship among Boraginaceae species and the maternal lineages of purple gromwells.</title>
        <authorList>
            <person name="Okada T."/>
            <person name="Watanabe K."/>
        </authorList>
    </citation>
    <scope>NUCLEOTIDE SEQUENCE [LARGE SCALE GENOMIC DNA]</scope>
</reference>
<gene>
    <name evidence="10" type="ORF">LIER_10325</name>
</gene>
<dbReference type="PANTHER" id="PTHR31083">
    <property type="entry name" value="UPSTREAM OF FLC PROTEIN (DUF966)"/>
    <property type="match status" value="1"/>
</dbReference>
<feature type="compositionally biased region" description="Low complexity" evidence="8">
    <location>
        <begin position="192"/>
        <end position="203"/>
    </location>
</feature>
<comment type="subcellular location">
    <subcellularLocation>
        <location evidence="1">Cell membrane</location>
        <topology evidence="1">Peripheral membrane protein</topology>
        <orientation evidence="1">Cytoplasmic side</orientation>
    </subcellularLocation>
</comment>
<comment type="caution">
    <text evidence="10">The sequence shown here is derived from an EMBL/GenBank/DDBJ whole genome shotgun (WGS) entry which is preliminary data.</text>
</comment>
<dbReference type="GO" id="GO:0051301">
    <property type="term" value="P:cell division"/>
    <property type="evidence" value="ECO:0007669"/>
    <property type="project" value="UniProtKB-KW"/>
</dbReference>
<evidence type="ECO:0000259" key="9">
    <source>
        <dbReference type="Pfam" id="PF06136"/>
    </source>
</evidence>
<feature type="region of interest" description="Disordered" evidence="8">
    <location>
        <begin position="132"/>
        <end position="241"/>
    </location>
</feature>
<dbReference type="GO" id="GO:0051258">
    <property type="term" value="P:protein polymerization"/>
    <property type="evidence" value="ECO:0007669"/>
    <property type="project" value="UniProtKB-ARBA"/>
</dbReference>
<feature type="domain" description="SOSEKI DIX-like" evidence="9">
    <location>
        <begin position="19"/>
        <end position="110"/>
    </location>
</feature>
<evidence type="ECO:0000256" key="4">
    <source>
        <dbReference type="ARBA" id="ARBA00022618"/>
    </source>
</evidence>
<dbReference type="InterPro" id="IPR048351">
    <property type="entry name" value="SOK_DIX"/>
</dbReference>
<keyword evidence="11" id="KW-1185">Reference proteome</keyword>
<evidence type="ECO:0000313" key="10">
    <source>
        <dbReference type="EMBL" id="GAA0151647.1"/>
    </source>
</evidence>
<feature type="region of interest" description="Disordered" evidence="8">
    <location>
        <begin position="260"/>
        <end position="284"/>
    </location>
</feature>
<evidence type="ECO:0000256" key="7">
    <source>
        <dbReference type="ARBA" id="ARBA00024211"/>
    </source>
</evidence>
<evidence type="ECO:0000256" key="2">
    <source>
        <dbReference type="ARBA" id="ARBA00022473"/>
    </source>
</evidence>
<dbReference type="Pfam" id="PF06136">
    <property type="entry name" value="SOK"/>
    <property type="match status" value="1"/>
</dbReference>
<evidence type="ECO:0000256" key="6">
    <source>
        <dbReference type="ARBA" id="ARBA00023306"/>
    </source>
</evidence>
<organism evidence="10 11">
    <name type="scientific">Lithospermum erythrorhizon</name>
    <name type="common">Purple gromwell</name>
    <name type="synonym">Lithospermum officinale var. erythrorhizon</name>
    <dbReference type="NCBI Taxonomy" id="34254"/>
    <lineage>
        <taxon>Eukaryota</taxon>
        <taxon>Viridiplantae</taxon>
        <taxon>Streptophyta</taxon>
        <taxon>Embryophyta</taxon>
        <taxon>Tracheophyta</taxon>
        <taxon>Spermatophyta</taxon>
        <taxon>Magnoliopsida</taxon>
        <taxon>eudicotyledons</taxon>
        <taxon>Gunneridae</taxon>
        <taxon>Pentapetalae</taxon>
        <taxon>asterids</taxon>
        <taxon>lamiids</taxon>
        <taxon>Boraginales</taxon>
        <taxon>Boraginaceae</taxon>
        <taxon>Boraginoideae</taxon>
        <taxon>Lithospermeae</taxon>
        <taxon>Lithospermum</taxon>
    </lineage>
</organism>
<dbReference type="PANTHER" id="PTHR31083:SF5">
    <property type="entry name" value="PROTEIN SOSEKI 1"/>
    <property type="match status" value="1"/>
</dbReference>
<dbReference type="AlphaFoldDB" id="A0AAV3PNU4"/>
<keyword evidence="4" id="KW-0132">Cell division</keyword>
<keyword evidence="6" id="KW-0131">Cell cycle</keyword>
<proteinExistence type="inferred from homology"/>
<dbReference type="GO" id="GO:0005886">
    <property type="term" value="C:plasma membrane"/>
    <property type="evidence" value="ECO:0007669"/>
    <property type="project" value="UniProtKB-SubCell"/>
</dbReference>
<keyword evidence="5" id="KW-0472">Membrane</keyword>
<evidence type="ECO:0000256" key="1">
    <source>
        <dbReference type="ARBA" id="ARBA00004413"/>
    </source>
</evidence>
<sequence>METLQDNGGGGNGEVKQIHIVYFLSRKGVIEQPHLLNFHFSGDGIRLRDVKRSLAELRGKDMPDSFAWSFKRLIGIMKYKYGCYVWQDLIDEDLITPISDNEYVLKGSQISSSTTSTSTPQDSEECFSMQKEGLVQEPNHSLSREIKKEQPERKLSSEIEEESPKSTLTDDSMKSEEDAKNSETGLNDGDDSSFSSSTLNLNLFRKKPKKTTHRVTMKKTKPVSSEKSFAKSKTHGNNHGASQIFRSFINCRTVNTKDSVVPPANRKLNEPSSNNSYDVEAKKNESAQICRSDDKLLGGSQRIDRKKYPWEKPQIVSRKSCDGVTETTAFCGPRSSFAAYMPVSRPNCSQCERKFKPEKLHSHMKSCKGIKAAAAKGTKPANHPAKSADKPATVIESRRIHSQSTSSA</sequence>
<feature type="region of interest" description="Disordered" evidence="8">
    <location>
        <begin position="362"/>
        <end position="408"/>
    </location>
</feature>
<evidence type="ECO:0000256" key="5">
    <source>
        <dbReference type="ARBA" id="ARBA00023136"/>
    </source>
</evidence>
<accession>A0AAV3PNU4</accession>
<feature type="compositionally biased region" description="Low complexity" evidence="8">
    <location>
        <begin position="369"/>
        <end position="381"/>
    </location>
</feature>
<feature type="compositionally biased region" description="Basic and acidic residues" evidence="8">
    <location>
        <begin position="171"/>
        <end position="181"/>
    </location>
</feature>
<comment type="similarity">
    <text evidence="7">Belongs to the SOSEKI family.</text>
</comment>
<feature type="compositionally biased region" description="Basic and acidic residues" evidence="8">
    <location>
        <begin position="142"/>
        <end position="157"/>
    </location>
</feature>
<dbReference type="InterPro" id="IPR010369">
    <property type="entry name" value="SOK"/>
</dbReference>
<keyword evidence="3" id="KW-1003">Cell membrane</keyword>
<evidence type="ECO:0000313" key="11">
    <source>
        <dbReference type="Proteomes" id="UP001454036"/>
    </source>
</evidence>
<evidence type="ECO:0000256" key="3">
    <source>
        <dbReference type="ARBA" id="ARBA00022475"/>
    </source>
</evidence>